<proteinExistence type="predicted"/>
<feature type="region of interest" description="Disordered" evidence="4">
    <location>
        <begin position="504"/>
        <end position="525"/>
    </location>
</feature>
<dbReference type="InterPro" id="IPR036770">
    <property type="entry name" value="Ankyrin_rpt-contain_sf"/>
</dbReference>
<gene>
    <name evidence="5" type="ORF">NA56DRAFT_85562</name>
</gene>
<dbReference type="PROSITE" id="PS50297">
    <property type="entry name" value="ANK_REP_REGION"/>
    <property type="match status" value="2"/>
</dbReference>
<reference evidence="5 6" key="1">
    <citation type="submission" date="2016-05" db="EMBL/GenBank/DDBJ databases">
        <title>A degradative enzymes factory behind the ericoid mycorrhizal symbiosis.</title>
        <authorList>
            <consortium name="DOE Joint Genome Institute"/>
            <person name="Martino E."/>
            <person name="Morin E."/>
            <person name="Grelet G."/>
            <person name="Kuo A."/>
            <person name="Kohler A."/>
            <person name="Daghino S."/>
            <person name="Barry K."/>
            <person name="Choi C."/>
            <person name="Cichocki N."/>
            <person name="Clum A."/>
            <person name="Copeland A."/>
            <person name="Hainaut M."/>
            <person name="Haridas S."/>
            <person name="Labutti K."/>
            <person name="Lindquist E."/>
            <person name="Lipzen A."/>
            <person name="Khouja H.-R."/>
            <person name="Murat C."/>
            <person name="Ohm R."/>
            <person name="Olson A."/>
            <person name="Spatafora J."/>
            <person name="Veneault-Fourrey C."/>
            <person name="Henrissat B."/>
            <person name="Grigoriev I."/>
            <person name="Martin F."/>
            <person name="Perotto S."/>
        </authorList>
    </citation>
    <scope>NUCLEOTIDE SEQUENCE [LARGE SCALE GENOMIC DNA]</scope>
    <source>
        <strain evidence="5 6">UAMH 7357</strain>
    </source>
</reference>
<feature type="repeat" description="ANK" evidence="3">
    <location>
        <begin position="340"/>
        <end position="366"/>
    </location>
</feature>
<name>A0A2J6Q9X4_9HELO</name>
<dbReference type="OrthoDB" id="194358at2759"/>
<dbReference type="Gene3D" id="1.25.40.20">
    <property type="entry name" value="Ankyrin repeat-containing domain"/>
    <property type="match status" value="1"/>
</dbReference>
<evidence type="ECO:0000256" key="1">
    <source>
        <dbReference type="ARBA" id="ARBA00022737"/>
    </source>
</evidence>
<dbReference type="PANTHER" id="PTHR24171">
    <property type="entry name" value="ANKYRIN REPEAT DOMAIN-CONTAINING PROTEIN 39-RELATED"/>
    <property type="match status" value="1"/>
</dbReference>
<accession>A0A2J6Q9X4</accession>
<dbReference type="PANTHER" id="PTHR24171:SF9">
    <property type="entry name" value="ANKYRIN REPEAT DOMAIN-CONTAINING PROTEIN 39"/>
    <property type="match status" value="1"/>
</dbReference>
<dbReference type="Pfam" id="PF12796">
    <property type="entry name" value="Ank_2"/>
    <property type="match status" value="1"/>
</dbReference>
<dbReference type="SUPFAM" id="SSF48403">
    <property type="entry name" value="Ankyrin repeat"/>
    <property type="match status" value="1"/>
</dbReference>
<feature type="repeat" description="ANK" evidence="3">
    <location>
        <begin position="278"/>
        <end position="310"/>
    </location>
</feature>
<dbReference type="InterPro" id="IPR002110">
    <property type="entry name" value="Ankyrin_rpt"/>
</dbReference>
<dbReference type="EMBL" id="KZ613476">
    <property type="protein sequence ID" value="PMD23051.1"/>
    <property type="molecule type" value="Genomic_DNA"/>
</dbReference>
<sequence>MSFSATFEHPISPAYFALVETRSGHKTTKSYYSAHGAFTPSTRDVVTGDGRHAFTVYINYSTSDMFVEIRSCNLNRIIREALRTAGIDIPPSLGKSASENIGVFNLLPYTQGFLDHKVLFRSYQAFRSYLKVRRVIFIPEYDSTTELELLVTNLLSDSKLLESFELEQLYKEGILCGAHWADLKKQSLSRDLDDLEECYSLGQEGMHEVSNASTINAQTIENLKSAIHIGSEDKVRELLGILGTVPAFCLADSLEYGTPRIFSLLLSHGAAVNSAGSNRTTPLYVAINKGNLPATYMLLSRGADVNGNNFGCPLAAAASQGFLDVVHCLLQNGADIHGTSKESPLRNAAIYGQSDVMKILLEKGANEQDLHGQYFPMEKKYPASMEGQRKIYLWFNGVFFPKFESSFDPLRDCPVSIALQERERRRELGVRLRGALAKITKLVYEASLDPLATPGFKKLALKLRSHDKAWGSGMRTIRRLFKNRLPENLEQVISFMKVAEAMRSSKNSEDSSEPPEDLQAFLGHP</sequence>
<feature type="repeat" description="ANK" evidence="3">
    <location>
        <begin position="309"/>
        <end position="341"/>
    </location>
</feature>
<dbReference type="Proteomes" id="UP000235672">
    <property type="component" value="Unassembled WGS sequence"/>
</dbReference>
<evidence type="ECO:0000313" key="5">
    <source>
        <dbReference type="EMBL" id="PMD23051.1"/>
    </source>
</evidence>
<dbReference type="PROSITE" id="PS50088">
    <property type="entry name" value="ANK_REPEAT"/>
    <property type="match status" value="3"/>
</dbReference>
<dbReference type="STRING" id="1745343.A0A2J6Q9X4"/>
<dbReference type="AlphaFoldDB" id="A0A2J6Q9X4"/>
<keyword evidence="6" id="KW-1185">Reference proteome</keyword>
<evidence type="ECO:0000313" key="6">
    <source>
        <dbReference type="Proteomes" id="UP000235672"/>
    </source>
</evidence>
<dbReference type="Pfam" id="PF00023">
    <property type="entry name" value="Ank"/>
    <property type="match status" value="1"/>
</dbReference>
<keyword evidence="1" id="KW-0677">Repeat</keyword>
<protein>
    <submittedName>
        <fullName evidence="5">Uncharacterized protein</fullName>
    </submittedName>
</protein>
<evidence type="ECO:0000256" key="2">
    <source>
        <dbReference type="ARBA" id="ARBA00023043"/>
    </source>
</evidence>
<dbReference type="SMART" id="SM00248">
    <property type="entry name" value="ANK"/>
    <property type="match status" value="4"/>
</dbReference>
<evidence type="ECO:0000256" key="4">
    <source>
        <dbReference type="SAM" id="MobiDB-lite"/>
    </source>
</evidence>
<keyword evidence="2 3" id="KW-0040">ANK repeat</keyword>
<organism evidence="5 6">
    <name type="scientific">Hyaloscypha hepaticicola</name>
    <dbReference type="NCBI Taxonomy" id="2082293"/>
    <lineage>
        <taxon>Eukaryota</taxon>
        <taxon>Fungi</taxon>
        <taxon>Dikarya</taxon>
        <taxon>Ascomycota</taxon>
        <taxon>Pezizomycotina</taxon>
        <taxon>Leotiomycetes</taxon>
        <taxon>Helotiales</taxon>
        <taxon>Hyaloscyphaceae</taxon>
        <taxon>Hyaloscypha</taxon>
    </lineage>
</organism>
<evidence type="ECO:0000256" key="3">
    <source>
        <dbReference type="PROSITE-ProRule" id="PRU00023"/>
    </source>
</evidence>